<dbReference type="PANTHER" id="PTHR43702">
    <property type="entry name" value="L-FUCOSE-PROTON SYMPORTER"/>
    <property type="match status" value="1"/>
</dbReference>
<accession>A0A6N8KUD7</accession>
<feature type="domain" description="Major facilitator superfamily (MFS) profile" evidence="12">
    <location>
        <begin position="24"/>
        <end position="414"/>
    </location>
</feature>
<protein>
    <submittedName>
        <fullName evidence="13">Glucose/galactose MFS transporter</fullName>
    </submittedName>
</protein>
<evidence type="ECO:0000256" key="10">
    <source>
        <dbReference type="ARBA" id="ARBA00023136"/>
    </source>
</evidence>
<evidence type="ECO:0000256" key="3">
    <source>
        <dbReference type="ARBA" id="ARBA00009120"/>
    </source>
</evidence>
<dbReference type="GO" id="GO:0005886">
    <property type="term" value="C:plasma membrane"/>
    <property type="evidence" value="ECO:0007669"/>
    <property type="project" value="UniProtKB-SubCell"/>
</dbReference>
<feature type="transmembrane region" description="Helical" evidence="11">
    <location>
        <begin position="364"/>
        <end position="382"/>
    </location>
</feature>
<evidence type="ECO:0000256" key="6">
    <source>
        <dbReference type="ARBA" id="ARBA00022519"/>
    </source>
</evidence>
<keyword evidence="5" id="KW-1003">Cell membrane</keyword>
<keyword evidence="9 11" id="KW-1133">Transmembrane helix</keyword>
<reference evidence="13 14" key="1">
    <citation type="submission" date="2019-12" db="EMBL/GenBank/DDBJ databases">
        <authorList>
            <person name="Dong K."/>
        </authorList>
    </citation>
    <scope>NUCLEOTIDE SEQUENCE [LARGE SCALE GENOMIC DNA]</scope>
    <source>
        <strain evidence="13 14">JCM 31225</strain>
    </source>
</reference>
<evidence type="ECO:0000256" key="4">
    <source>
        <dbReference type="ARBA" id="ARBA00022448"/>
    </source>
</evidence>
<feature type="transmembrane region" description="Helical" evidence="11">
    <location>
        <begin position="388"/>
        <end position="409"/>
    </location>
</feature>
<keyword evidence="10 11" id="KW-0472">Membrane</keyword>
<evidence type="ECO:0000313" key="14">
    <source>
        <dbReference type="Proteomes" id="UP000435036"/>
    </source>
</evidence>
<feature type="transmembrane region" description="Helical" evidence="11">
    <location>
        <begin position="187"/>
        <end position="209"/>
    </location>
</feature>
<feature type="transmembrane region" description="Helical" evidence="11">
    <location>
        <begin position="304"/>
        <end position="323"/>
    </location>
</feature>
<feature type="transmembrane region" description="Helical" evidence="11">
    <location>
        <begin position="114"/>
        <end position="133"/>
    </location>
</feature>
<dbReference type="Proteomes" id="UP000435036">
    <property type="component" value="Unassembled WGS sequence"/>
</dbReference>
<comment type="subcellular location">
    <subcellularLocation>
        <location evidence="2">Cell inner membrane</location>
        <topology evidence="2">Multi-pass membrane protein</topology>
    </subcellularLocation>
</comment>
<dbReference type="OrthoDB" id="9786665at2"/>
<feature type="transmembrane region" description="Helical" evidence="11">
    <location>
        <begin position="90"/>
        <end position="108"/>
    </location>
</feature>
<feature type="transmembrane region" description="Helical" evidence="11">
    <location>
        <begin position="241"/>
        <end position="265"/>
    </location>
</feature>
<keyword evidence="4" id="KW-0813">Transport</keyword>
<evidence type="ECO:0000256" key="11">
    <source>
        <dbReference type="SAM" id="Phobius"/>
    </source>
</evidence>
<dbReference type="InterPro" id="IPR005964">
    <property type="entry name" value="Glc/Gal_transptr_bac"/>
</dbReference>
<proteinExistence type="inferred from homology"/>
<dbReference type="GO" id="GO:1904659">
    <property type="term" value="P:D-glucose transmembrane transport"/>
    <property type="evidence" value="ECO:0007669"/>
    <property type="project" value="InterPro"/>
</dbReference>
<comment type="similarity">
    <text evidence="3">Belongs to the major facilitator superfamily. FHS transporter (TC 2.A.1.7) family.</text>
</comment>
<keyword evidence="14" id="KW-1185">Reference proteome</keyword>
<dbReference type="AlphaFoldDB" id="A0A6N8KUD7"/>
<feature type="transmembrane region" description="Helical" evidence="11">
    <location>
        <begin position="277"/>
        <end position="297"/>
    </location>
</feature>
<dbReference type="NCBIfam" id="TIGR01272">
    <property type="entry name" value="gluP"/>
    <property type="match status" value="1"/>
</dbReference>
<dbReference type="SUPFAM" id="SSF103473">
    <property type="entry name" value="MFS general substrate transporter"/>
    <property type="match status" value="1"/>
</dbReference>
<evidence type="ECO:0000256" key="5">
    <source>
        <dbReference type="ARBA" id="ARBA00022475"/>
    </source>
</evidence>
<name>A0A6N8KUD7_9SPHI</name>
<evidence type="ECO:0000256" key="7">
    <source>
        <dbReference type="ARBA" id="ARBA00022597"/>
    </source>
</evidence>
<comment type="function">
    <text evidence="1">Intake of glucose and galactose.</text>
</comment>
<dbReference type="EMBL" id="WSQA01000002">
    <property type="protein sequence ID" value="MVZ61073.1"/>
    <property type="molecule type" value="Genomic_DNA"/>
</dbReference>
<evidence type="ECO:0000256" key="9">
    <source>
        <dbReference type="ARBA" id="ARBA00022989"/>
    </source>
</evidence>
<dbReference type="PANTHER" id="PTHR43702:SF3">
    <property type="entry name" value="PROTEIN TSGA"/>
    <property type="match status" value="1"/>
</dbReference>
<feature type="transmembrane region" description="Helical" evidence="11">
    <location>
        <begin position="154"/>
        <end position="175"/>
    </location>
</feature>
<evidence type="ECO:0000256" key="2">
    <source>
        <dbReference type="ARBA" id="ARBA00004429"/>
    </source>
</evidence>
<dbReference type="CDD" id="cd17394">
    <property type="entry name" value="MFS_FucP_like"/>
    <property type="match status" value="1"/>
</dbReference>
<evidence type="ECO:0000256" key="8">
    <source>
        <dbReference type="ARBA" id="ARBA00022692"/>
    </source>
</evidence>
<dbReference type="PROSITE" id="PS50850">
    <property type="entry name" value="MFS"/>
    <property type="match status" value="1"/>
</dbReference>
<gene>
    <name evidence="13" type="primary">gluP</name>
    <name evidence="13" type="ORF">GQF63_03455</name>
</gene>
<evidence type="ECO:0000256" key="1">
    <source>
        <dbReference type="ARBA" id="ARBA00003321"/>
    </source>
</evidence>
<sequence length="415" mass="45060">MPIINQQEPVQQTSAISGQSLKLALLVLAVLYFMLGFITVLNDTLVPFFKHGFNLTYSQSSLVQFYFYLTYGLISIPLGKLVDRIGYKKGMVFGFLVAAIGACLFFPAAIYHKYYLFLAALFVIAIGIVGLQVSANPYITALGPAKSAASRLTLIQGIGSLGTTLAPLFGAHFILSKISPDESSSSALIQPYLIIASGLALIGIIIYFMKLPDVRGSVSAHQETEKTSLLSLIQNHPNLKFGILAIFMYVGAEVAIGTYLTNYIADRLAIAESQANYYLSFYWGGMLVGRFVGSQFLKKYKSNLILKLVSLCAVLFIILSLITSGNLSIWLMILVGVCNSIMFATIFSLSVFGLGNQTGSGSGLLSTAIVGGAAITYLQGALKDAFHWEIAFILPVLCYVIIWAYAYFIGKKYSI</sequence>
<evidence type="ECO:0000313" key="13">
    <source>
        <dbReference type="EMBL" id="MVZ61073.1"/>
    </source>
</evidence>
<evidence type="ECO:0000259" key="12">
    <source>
        <dbReference type="PROSITE" id="PS50850"/>
    </source>
</evidence>
<dbReference type="RefSeq" id="WP_160367719.1">
    <property type="nucleotide sequence ID" value="NZ_WSQA01000002.1"/>
</dbReference>
<dbReference type="GO" id="GO:0055056">
    <property type="term" value="F:D-glucose transmembrane transporter activity"/>
    <property type="evidence" value="ECO:0007669"/>
    <property type="project" value="InterPro"/>
</dbReference>
<dbReference type="GO" id="GO:0005354">
    <property type="term" value="F:galactose transmembrane transporter activity"/>
    <property type="evidence" value="ECO:0007669"/>
    <property type="project" value="InterPro"/>
</dbReference>
<dbReference type="Pfam" id="PF07690">
    <property type="entry name" value="MFS_1"/>
    <property type="match status" value="1"/>
</dbReference>
<keyword evidence="6" id="KW-0997">Cell inner membrane</keyword>
<dbReference type="InterPro" id="IPR050375">
    <property type="entry name" value="MFS_TsgA-like"/>
</dbReference>
<comment type="caution">
    <text evidence="13">The sequence shown here is derived from an EMBL/GenBank/DDBJ whole genome shotgun (WGS) entry which is preliminary data.</text>
</comment>
<keyword evidence="8 11" id="KW-0812">Transmembrane</keyword>
<keyword evidence="7" id="KW-0762">Sugar transport</keyword>
<feature type="transmembrane region" description="Helical" evidence="11">
    <location>
        <begin position="329"/>
        <end position="352"/>
    </location>
</feature>
<dbReference type="InterPro" id="IPR011701">
    <property type="entry name" value="MFS"/>
</dbReference>
<dbReference type="InterPro" id="IPR036259">
    <property type="entry name" value="MFS_trans_sf"/>
</dbReference>
<feature type="transmembrane region" description="Helical" evidence="11">
    <location>
        <begin position="21"/>
        <end position="41"/>
    </location>
</feature>
<dbReference type="InterPro" id="IPR020846">
    <property type="entry name" value="MFS_dom"/>
</dbReference>
<feature type="transmembrane region" description="Helical" evidence="11">
    <location>
        <begin position="61"/>
        <end position="78"/>
    </location>
</feature>
<dbReference type="Gene3D" id="1.20.1250.20">
    <property type="entry name" value="MFS general substrate transporter like domains"/>
    <property type="match status" value="2"/>
</dbReference>
<organism evidence="13 14">
    <name type="scientific">Sphingobacterium humi</name>
    <dbReference type="NCBI Taxonomy" id="1796905"/>
    <lineage>
        <taxon>Bacteria</taxon>
        <taxon>Pseudomonadati</taxon>
        <taxon>Bacteroidota</taxon>
        <taxon>Sphingobacteriia</taxon>
        <taxon>Sphingobacteriales</taxon>
        <taxon>Sphingobacteriaceae</taxon>
        <taxon>Sphingobacterium</taxon>
    </lineage>
</organism>